<proteinExistence type="predicted"/>
<accession>A0AA39NN37</accession>
<evidence type="ECO:0000313" key="2">
    <source>
        <dbReference type="Proteomes" id="UP001175227"/>
    </source>
</evidence>
<dbReference type="AlphaFoldDB" id="A0AA39NN37"/>
<keyword evidence="2" id="KW-1185">Reference proteome</keyword>
<name>A0AA39NN37_9AGAR</name>
<reference evidence="1" key="1">
    <citation type="submission" date="2023-06" db="EMBL/GenBank/DDBJ databases">
        <authorList>
            <consortium name="Lawrence Berkeley National Laboratory"/>
            <person name="Ahrendt S."/>
            <person name="Sahu N."/>
            <person name="Indic B."/>
            <person name="Wong-Bajracharya J."/>
            <person name="Merenyi Z."/>
            <person name="Ke H.-M."/>
            <person name="Monk M."/>
            <person name="Kocsube S."/>
            <person name="Drula E."/>
            <person name="Lipzen A."/>
            <person name="Balint B."/>
            <person name="Henrissat B."/>
            <person name="Andreopoulos B."/>
            <person name="Martin F.M."/>
            <person name="Harder C.B."/>
            <person name="Rigling D."/>
            <person name="Ford K.L."/>
            <person name="Foster G.D."/>
            <person name="Pangilinan J."/>
            <person name="Papanicolaou A."/>
            <person name="Barry K."/>
            <person name="LaButti K."/>
            <person name="Viragh M."/>
            <person name="Koriabine M."/>
            <person name="Yan M."/>
            <person name="Riley R."/>
            <person name="Champramary S."/>
            <person name="Plett K.L."/>
            <person name="Tsai I.J."/>
            <person name="Slot J."/>
            <person name="Sipos G."/>
            <person name="Plett J."/>
            <person name="Nagy L.G."/>
            <person name="Grigoriev I.V."/>
        </authorList>
    </citation>
    <scope>NUCLEOTIDE SEQUENCE</scope>
    <source>
        <strain evidence="1">ICMP 16352</strain>
    </source>
</reference>
<gene>
    <name evidence="1" type="ORF">IW261DRAFT_1426208</name>
</gene>
<evidence type="ECO:0000313" key="1">
    <source>
        <dbReference type="EMBL" id="KAK0468699.1"/>
    </source>
</evidence>
<sequence>MAAKQRNYFHRSSGFHCWSVHGFGVAASFSPRRHFTAWFLTQAAPRLSSPWAMVPYLCPLFHAVPSIALCAIIAPGGDVLGNGEWQKDYEPNKGNTHTSGGFKTWLGKGDLIRAAMLAGTMTASD</sequence>
<organism evidence="1 2">
    <name type="scientific">Armillaria novae-zelandiae</name>
    <dbReference type="NCBI Taxonomy" id="153914"/>
    <lineage>
        <taxon>Eukaryota</taxon>
        <taxon>Fungi</taxon>
        <taxon>Dikarya</taxon>
        <taxon>Basidiomycota</taxon>
        <taxon>Agaricomycotina</taxon>
        <taxon>Agaricomycetes</taxon>
        <taxon>Agaricomycetidae</taxon>
        <taxon>Agaricales</taxon>
        <taxon>Marasmiineae</taxon>
        <taxon>Physalacriaceae</taxon>
        <taxon>Armillaria</taxon>
    </lineage>
</organism>
<dbReference type="EMBL" id="JAUEPR010000068">
    <property type="protein sequence ID" value="KAK0468699.1"/>
    <property type="molecule type" value="Genomic_DNA"/>
</dbReference>
<dbReference type="Proteomes" id="UP001175227">
    <property type="component" value="Unassembled WGS sequence"/>
</dbReference>
<comment type="caution">
    <text evidence="1">The sequence shown here is derived from an EMBL/GenBank/DDBJ whole genome shotgun (WGS) entry which is preliminary data.</text>
</comment>
<protein>
    <submittedName>
        <fullName evidence="1">Uncharacterized protein</fullName>
    </submittedName>
</protein>